<feature type="transmembrane region" description="Helical" evidence="1">
    <location>
        <begin position="43"/>
        <end position="67"/>
    </location>
</feature>
<keyword evidence="1" id="KW-1003">Cell membrane</keyword>
<evidence type="ECO:0000313" key="3">
    <source>
        <dbReference type="Proteomes" id="UP000235122"/>
    </source>
</evidence>
<evidence type="ECO:0000256" key="1">
    <source>
        <dbReference type="HAMAP-Rule" id="MF_02088"/>
    </source>
</evidence>
<dbReference type="STRING" id="33007.HMPREF3198_01723"/>
<comment type="caution">
    <text evidence="2">The sequence shown here is derived from an EMBL/GenBank/DDBJ whole genome shotgun (WGS) entry which is preliminary data.</text>
</comment>
<dbReference type="GeneID" id="35866442"/>
<dbReference type="InterPro" id="IPR003744">
    <property type="entry name" value="YhhQ"/>
</dbReference>
<gene>
    <name evidence="2" type="ORF">CYJ19_08460</name>
</gene>
<dbReference type="Pfam" id="PF02592">
    <property type="entry name" value="Vut_1"/>
    <property type="match status" value="1"/>
</dbReference>
<reference evidence="2 3" key="1">
    <citation type="submission" date="2017-12" db="EMBL/GenBank/DDBJ databases">
        <title>Phylogenetic diversity of female urinary microbiome.</title>
        <authorList>
            <person name="Thomas-White K."/>
            <person name="Wolfe A.J."/>
        </authorList>
    </citation>
    <scope>NUCLEOTIDE SEQUENCE [LARGE SCALE GENOMIC DNA]</scope>
    <source>
        <strain evidence="2 3">UMB0402</strain>
    </source>
</reference>
<dbReference type="HAMAP" id="MF_02088">
    <property type="entry name" value="Q_prec_transport"/>
    <property type="match status" value="1"/>
</dbReference>
<name>A0A2I1IKU7_9ACTO</name>
<dbReference type="PANTHER" id="PTHR34300">
    <property type="entry name" value="QUEUOSINE PRECURSOR TRANSPORTER-RELATED"/>
    <property type="match status" value="1"/>
</dbReference>
<comment type="subcellular location">
    <subcellularLocation>
        <location evidence="1">Cell membrane</location>
        <topology evidence="1">Multi-pass membrane protein</topology>
    </subcellularLocation>
</comment>
<dbReference type="PANTHER" id="PTHR34300:SF2">
    <property type="entry name" value="QUEUOSINE PRECURSOR TRANSPORTER-RELATED"/>
    <property type="match status" value="1"/>
</dbReference>
<dbReference type="EMBL" id="PKKO01000005">
    <property type="protein sequence ID" value="PKY71746.1"/>
    <property type="molecule type" value="Genomic_DNA"/>
</dbReference>
<keyword evidence="1" id="KW-0813">Transport</keyword>
<sequence length="227" mass="24988">MTIANYQPRNSSRFYDLIAILFVSFLLLSNIAATKLIAVNTPFSGFSLIFDGGAVLFPFTYILADVLSEIYGFKAAKRTILAGFAISILASAIFYLVQIAPVGPGYKNQEAFESVLGFVPRIVAASVCGYLVGQLLNSKVLVLIKDKFGEEHLWVRLISSTLVGEMADTTIFCTIAFYGVITGSEFLNYVVTGYVYKCLLEVVLLPVTYPVINLLKRAETKYLEAKK</sequence>
<organism evidence="2 3">
    <name type="scientific">Winkia neuii</name>
    <dbReference type="NCBI Taxonomy" id="33007"/>
    <lineage>
        <taxon>Bacteria</taxon>
        <taxon>Bacillati</taxon>
        <taxon>Actinomycetota</taxon>
        <taxon>Actinomycetes</taxon>
        <taxon>Actinomycetales</taxon>
        <taxon>Actinomycetaceae</taxon>
        <taxon>Winkia</taxon>
    </lineage>
</organism>
<feature type="transmembrane region" description="Helical" evidence="1">
    <location>
        <begin position="79"/>
        <end position="98"/>
    </location>
</feature>
<feature type="transmembrane region" description="Helical" evidence="1">
    <location>
        <begin position="193"/>
        <end position="212"/>
    </location>
</feature>
<dbReference type="AlphaFoldDB" id="A0A2I1IKU7"/>
<comment type="function">
    <text evidence="1">Involved in the import of queuosine (Q) precursors, required for Q precursor salvage.</text>
</comment>
<dbReference type="GO" id="GO:0005886">
    <property type="term" value="C:plasma membrane"/>
    <property type="evidence" value="ECO:0007669"/>
    <property type="project" value="UniProtKB-SubCell"/>
</dbReference>
<protein>
    <recommendedName>
        <fullName evidence="1">Probable queuosine precursor transporter</fullName>
        <shortName evidence="1">Q precursor transporter</shortName>
    </recommendedName>
</protein>
<keyword evidence="3" id="KW-1185">Reference proteome</keyword>
<feature type="transmembrane region" description="Helical" evidence="1">
    <location>
        <begin position="157"/>
        <end position="181"/>
    </location>
</feature>
<keyword evidence="1" id="KW-0812">Transmembrane</keyword>
<dbReference type="Proteomes" id="UP000235122">
    <property type="component" value="Unassembled WGS sequence"/>
</dbReference>
<feature type="transmembrane region" description="Helical" evidence="1">
    <location>
        <begin position="118"/>
        <end position="136"/>
    </location>
</feature>
<comment type="similarity">
    <text evidence="1">Belongs to the vitamin uptake transporter (VUT/ECF) (TC 2.A.88) family. Q precursor transporter subfamily.</text>
</comment>
<proteinExistence type="inferred from homology"/>
<dbReference type="RefSeq" id="WP_024332209.1">
    <property type="nucleotide sequence ID" value="NZ_JASOXK010000009.1"/>
</dbReference>
<dbReference type="NCBIfam" id="TIGR00697">
    <property type="entry name" value="queuosine precursor transporter"/>
    <property type="match status" value="1"/>
</dbReference>
<keyword evidence="1" id="KW-1133">Transmembrane helix</keyword>
<evidence type="ECO:0000313" key="2">
    <source>
        <dbReference type="EMBL" id="PKY71746.1"/>
    </source>
</evidence>
<dbReference type="GO" id="GO:0022857">
    <property type="term" value="F:transmembrane transporter activity"/>
    <property type="evidence" value="ECO:0007669"/>
    <property type="project" value="UniProtKB-UniRule"/>
</dbReference>
<accession>A0A2I1IKU7</accession>
<keyword evidence="1" id="KW-0472">Membrane</keyword>